<dbReference type="GO" id="GO:0003723">
    <property type="term" value="F:RNA binding"/>
    <property type="evidence" value="ECO:0007669"/>
    <property type="project" value="TreeGrafter"/>
</dbReference>
<dbReference type="Proteomes" id="UP000054097">
    <property type="component" value="Unassembled WGS sequence"/>
</dbReference>
<reference evidence="3 5" key="1">
    <citation type="submission" date="2014-04" db="EMBL/GenBank/DDBJ databases">
        <authorList>
            <consortium name="DOE Joint Genome Institute"/>
            <person name="Kuo A."/>
            <person name="Zuccaro A."/>
            <person name="Kohler A."/>
            <person name="Nagy L.G."/>
            <person name="Floudas D."/>
            <person name="Copeland A."/>
            <person name="Barry K.W."/>
            <person name="Cichocki N."/>
            <person name="Veneault-Fourrey C."/>
            <person name="LaButti K."/>
            <person name="Lindquist E.A."/>
            <person name="Lipzen A."/>
            <person name="Lundell T."/>
            <person name="Morin E."/>
            <person name="Murat C."/>
            <person name="Sun H."/>
            <person name="Tunlid A."/>
            <person name="Henrissat B."/>
            <person name="Grigoriev I.V."/>
            <person name="Hibbett D.S."/>
            <person name="Martin F."/>
            <person name="Nordberg H.P."/>
            <person name="Cantor M.N."/>
            <person name="Hua S.X."/>
        </authorList>
    </citation>
    <scope>NUCLEOTIDE SEQUENCE [LARGE SCALE GENOMIC DNA]</scope>
    <source>
        <strain evidence="3 5">MAFF 305830</strain>
    </source>
</reference>
<feature type="region of interest" description="Disordered" evidence="1">
    <location>
        <begin position="786"/>
        <end position="835"/>
    </location>
</feature>
<feature type="compositionally biased region" description="Acidic residues" evidence="1">
    <location>
        <begin position="798"/>
        <end position="816"/>
    </location>
</feature>
<dbReference type="SUPFAM" id="SSF50978">
    <property type="entry name" value="WD40 repeat-like"/>
    <property type="match status" value="1"/>
</dbReference>
<dbReference type="HOGENOM" id="CLU_002392_2_0_1"/>
<dbReference type="InterPro" id="IPR036322">
    <property type="entry name" value="WD40_repeat_dom_sf"/>
</dbReference>
<dbReference type="PANTHER" id="PTHR44163:SF1">
    <property type="entry name" value="U3 SMALL NUCLEOLAR RNA-ASSOCIATED PROTEIN 4 HOMOLOG"/>
    <property type="match status" value="1"/>
</dbReference>
<dbReference type="OrthoDB" id="8883818at2759"/>
<dbReference type="GO" id="GO:0032040">
    <property type="term" value="C:small-subunit processome"/>
    <property type="evidence" value="ECO:0007669"/>
    <property type="project" value="TreeGrafter"/>
</dbReference>
<dbReference type="InterPro" id="IPR046351">
    <property type="entry name" value="UTP4"/>
</dbReference>
<dbReference type="EMBL" id="KN824623">
    <property type="protein sequence ID" value="KIM19563.1"/>
    <property type="molecule type" value="Genomic_DNA"/>
</dbReference>
<sequence>MDSGRQSVRLHRCRFLDWSPSPITALAFPPASLATAKKPFNKVYPVLAIGRANGAIEIWKWTTSKVSKEKGTTGTDRGWVMHQALYTPRPSKVDSLVFTWRDPSSNARPDDLGSLRLFSTTGGTLLFEWDLSHFAIRRTLPSQGGAIWCLAPNPTGTILAIGCEDGCVRLVDIEDDEFVLKRKFDRIKTRILSIAWGPPQKQQQNAHSMEEDISEEEQDEWKDEWLVTGCSDSSLRKWEIKSGRAVEKMSTDRTRGEPTLVWAVGVLSDGTIVSGDSMGVVKFWDRISCTQLQSFQAHGADVLCLAISSTNAVYTSGVDQKVTEFLSVQVSGGDTRSSLISSVGQKRWIQSCSRRLHSHDIRSLALWPAHSLIPSPPSPKTTISTNPPMLVSAGLDMTPVFIPCAPPGHGVDDAVKPINPFNKSGPATFEDAHYHRASFLSSSAVCFAPNARLVASWSEAKVSLWRIGSPQGSSEDAEEAIPPSSGKGWDKVLDMELRFKSNITCCTLSRDGRWLAVSDAEDVKLFHLQNDETSGEIEPKRVKSLSRILSAALPNDIRRGASSIAISPDSKKLIMGSTGSGSLVVLGIDVGSEPTVLRIFEQHRQADAQSKLRGDSGDMEVDGHAKGSALPQISRLAVSADGQWLASGDLNGRIFIFNLDSLQLHTTLPIFPYAPAALTFDPKSSRYLLLAMPNNTIKIYDVESKSLPEWQRPISEVVSKRISTHRDALVGASFVPSSSSSLLPLPAINGTGPAMFNGKATPAYQSVILWGANWICRFRLYPRNTPVSGSAKRRRDEEESNEDDDHEDVTDRDDELPTVSGLDPPREGRKKKDRIRGSADGELFLSVITQYKHLLGVEFLNSNEMVVVERPILDVLSDMPPAYFKARYGT</sequence>
<name>A0A0C2VZ35_SERVB</name>
<dbReference type="SUPFAM" id="SSF50952">
    <property type="entry name" value="Soluble quinoprotein glucose dehydrogenase"/>
    <property type="match status" value="1"/>
</dbReference>
<evidence type="ECO:0000313" key="5">
    <source>
        <dbReference type="Proteomes" id="UP000054097"/>
    </source>
</evidence>
<dbReference type="Gene3D" id="2.130.10.10">
    <property type="entry name" value="YVTN repeat-like/Quinoprotein amine dehydrogenase"/>
    <property type="match status" value="3"/>
</dbReference>
<dbReference type="Pfam" id="PF00400">
    <property type="entry name" value="WD40"/>
    <property type="match status" value="1"/>
</dbReference>
<dbReference type="GO" id="GO:0034455">
    <property type="term" value="C:t-UTP complex"/>
    <property type="evidence" value="ECO:0007669"/>
    <property type="project" value="TreeGrafter"/>
</dbReference>
<gene>
    <name evidence="4" type="ORF">M408DRAFT_334351</name>
    <name evidence="3" type="ORF">M408DRAFT_334352</name>
</gene>
<dbReference type="Pfam" id="PF12894">
    <property type="entry name" value="ANAPC4_WD40"/>
    <property type="match status" value="1"/>
</dbReference>
<dbReference type="InterPro" id="IPR015943">
    <property type="entry name" value="WD40/YVTN_repeat-like_dom_sf"/>
</dbReference>
<dbReference type="InterPro" id="IPR001680">
    <property type="entry name" value="WD40_rpt"/>
</dbReference>
<evidence type="ECO:0000256" key="1">
    <source>
        <dbReference type="SAM" id="MobiDB-lite"/>
    </source>
</evidence>
<dbReference type="GO" id="GO:0000462">
    <property type="term" value="P:maturation of SSU-rRNA from tricistronic rRNA transcript (SSU-rRNA, 5.8S rRNA, LSU-rRNA)"/>
    <property type="evidence" value="ECO:0007669"/>
    <property type="project" value="InterPro"/>
</dbReference>
<evidence type="ECO:0000313" key="3">
    <source>
        <dbReference type="EMBL" id="KIM19563.1"/>
    </source>
</evidence>
<evidence type="ECO:0000313" key="4">
    <source>
        <dbReference type="EMBL" id="KIM19566.1"/>
    </source>
</evidence>
<evidence type="ECO:0000259" key="2">
    <source>
        <dbReference type="Pfam" id="PF12894"/>
    </source>
</evidence>
<dbReference type="InterPro" id="IPR011041">
    <property type="entry name" value="Quinoprot_gluc/sorb_DH_b-prop"/>
</dbReference>
<dbReference type="PANTHER" id="PTHR44163">
    <property type="entry name" value="U3 SMALL NUCLEOLAR RNA-ASSOCIATED PROTEIN 4 HOMOLOG"/>
    <property type="match status" value="1"/>
</dbReference>
<reference evidence="3" key="3">
    <citation type="submission" date="2015-02" db="EMBL/GenBank/DDBJ databases">
        <title>Evolutionary Origins and Diversification of the Mycorrhizal Mutualists.</title>
        <authorList>
            <consortium name="DOE Joint Genome Institute"/>
            <consortium name="Mycorrhizal Genomics Consortium"/>
            <person name="Kohler A."/>
            <person name="Kuo A."/>
            <person name="Nagy L.G."/>
            <person name="Floudas D."/>
            <person name="Copeland A."/>
            <person name="Barry K.W."/>
            <person name="Cichocki N."/>
            <person name="Veneault-Fourrey C."/>
            <person name="LaButti K."/>
            <person name="Lindquist E.A."/>
            <person name="Lipzen A."/>
            <person name="Lundell T."/>
            <person name="Morin E."/>
            <person name="Murat C."/>
            <person name="Riley R."/>
            <person name="Ohm R."/>
            <person name="Sun H."/>
            <person name="Tunlid A."/>
            <person name="Henrissat B."/>
            <person name="Grigoriev I.V."/>
            <person name="Hibbett D.S."/>
            <person name="Martin F."/>
        </authorList>
    </citation>
    <scope>NUCLEOTIDE SEQUENCE</scope>
    <source>
        <strain evidence="3 5">MAFF 305830</strain>
    </source>
</reference>
<protein>
    <recommendedName>
        <fullName evidence="2">Anaphase-promoting complex subunit 4-like WD40 domain-containing protein</fullName>
    </recommendedName>
</protein>
<dbReference type="GO" id="GO:0030686">
    <property type="term" value="C:90S preribosome"/>
    <property type="evidence" value="ECO:0007669"/>
    <property type="project" value="InterPro"/>
</dbReference>
<keyword evidence="5" id="KW-1185">Reference proteome</keyword>
<dbReference type="AlphaFoldDB" id="A0A0C2VZ35"/>
<feature type="region of interest" description="Disordered" evidence="1">
    <location>
        <begin position="199"/>
        <end position="218"/>
    </location>
</feature>
<dbReference type="STRING" id="933852.A0A0C2VZ35"/>
<organism evidence="3 5">
    <name type="scientific">Serendipita vermifera MAFF 305830</name>
    <dbReference type="NCBI Taxonomy" id="933852"/>
    <lineage>
        <taxon>Eukaryota</taxon>
        <taxon>Fungi</taxon>
        <taxon>Dikarya</taxon>
        <taxon>Basidiomycota</taxon>
        <taxon>Agaricomycotina</taxon>
        <taxon>Agaricomycetes</taxon>
        <taxon>Sebacinales</taxon>
        <taxon>Serendipitaceae</taxon>
        <taxon>Serendipita</taxon>
    </lineage>
</organism>
<reference evidence="5" key="2">
    <citation type="submission" date="2015-01" db="EMBL/GenBank/DDBJ databases">
        <title>Evolutionary Origins and Diversification of the Mycorrhizal Mutualists.</title>
        <authorList>
            <consortium name="DOE Joint Genome Institute"/>
            <consortium name="Mycorrhizal Genomics Consortium"/>
            <person name="Kohler A."/>
            <person name="Kuo A."/>
            <person name="Nagy L.G."/>
            <person name="Floudas D."/>
            <person name="Copeland A."/>
            <person name="Barry K.W."/>
            <person name="Cichocki N."/>
            <person name="Veneault-Fourrey C."/>
            <person name="LaButti K."/>
            <person name="Lindquist E.A."/>
            <person name="Lipzen A."/>
            <person name="Lundell T."/>
            <person name="Morin E."/>
            <person name="Murat C."/>
            <person name="Riley R."/>
            <person name="Ohm R."/>
            <person name="Sun H."/>
            <person name="Tunlid A."/>
            <person name="Henrissat B."/>
            <person name="Grigoriev I.V."/>
            <person name="Hibbett D.S."/>
            <person name="Martin F."/>
        </authorList>
    </citation>
    <scope>NUCLEOTIDE SEQUENCE [LARGE SCALE GENOMIC DNA]</scope>
    <source>
        <strain evidence="5">MAFF 305830</strain>
    </source>
</reference>
<feature type="domain" description="Anaphase-promoting complex subunit 4-like WD40" evidence="2">
    <location>
        <begin position="141"/>
        <end position="197"/>
    </location>
</feature>
<dbReference type="SMART" id="SM00320">
    <property type="entry name" value="WD40"/>
    <property type="match status" value="9"/>
</dbReference>
<dbReference type="EMBL" id="KN824622">
    <property type="protein sequence ID" value="KIM19566.1"/>
    <property type="molecule type" value="Genomic_DNA"/>
</dbReference>
<accession>A0A0C2VZ35</accession>
<proteinExistence type="predicted"/>
<dbReference type="InterPro" id="IPR024977">
    <property type="entry name" value="Apc4-like_WD40_dom"/>
</dbReference>